<feature type="chain" id="PRO_5035842969" evidence="2">
    <location>
        <begin position="18"/>
        <end position="333"/>
    </location>
</feature>
<name>A0A8S4S8G0_9NEOP</name>
<evidence type="ECO:0000256" key="1">
    <source>
        <dbReference type="SAM" id="MobiDB-lite"/>
    </source>
</evidence>
<reference evidence="3" key="1">
    <citation type="submission" date="2022-03" db="EMBL/GenBank/DDBJ databases">
        <authorList>
            <person name="Lindestad O."/>
        </authorList>
    </citation>
    <scope>NUCLEOTIDE SEQUENCE</scope>
</reference>
<proteinExistence type="predicted"/>
<evidence type="ECO:0000256" key="2">
    <source>
        <dbReference type="SAM" id="SignalP"/>
    </source>
</evidence>
<feature type="compositionally biased region" description="Low complexity" evidence="1">
    <location>
        <begin position="74"/>
        <end position="83"/>
    </location>
</feature>
<dbReference type="EMBL" id="CAKXAJ010026150">
    <property type="protein sequence ID" value="CAH2258819.1"/>
    <property type="molecule type" value="Genomic_DNA"/>
</dbReference>
<dbReference type="OrthoDB" id="6537767at2759"/>
<sequence>MQSSIYLTIAFMACTTAVQIKVGPQVFPEAQSSFKSSQTPAKRYATREYTLYLTPDEIKSLQGNKNQENIENTQSSKESQSQQNEEEQQLKWYNKQFLPEAPQLEIRGLAAHDTSFQDQNSEINNQQGHYLYNNLYSEKAIREQQQDVQSLPEKENNFENYYNWQTKQEENTKKESDLQTGYKWKPYYTTSENQENIQFNEQLRKQWSSILEHNRIQLKSLAPVPKESEELKENEKSSKQVQLNPKSGIEKEIEDLLKEHRDFVLSQQSGITQVGAINQRPPILIHKEVTLTKHLPVPFVKRVKVPVPTPVLVPVPEPYEVKIPHPYPVLYKF</sequence>
<gene>
    <name evidence="3" type="primary">jg12554</name>
    <name evidence="3" type="ORF">PAEG_LOCUS23439</name>
</gene>
<organism evidence="3 4">
    <name type="scientific">Pararge aegeria aegeria</name>
    <dbReference type="NCBI Taxonomy" id="348720"/>
    <lineage>
        <taxon>Eukaryota</taxon>
        <taxon>Metazoa</taxon>
        <taxon>Ecdysozoa</taxon>
        <taxon>Arthropoda</taxon>
        <taxon>Hexapoda</taxon>
        <taxon>Insecta</taxon>
        <taxon>Pterygota</taxon>
        <taxon>Neoptera</taxon>
        <taxon>Endopterygota</taxon>
        <taxon>Lepidoptera</taxon>
        <taxon>Glossata</taxon>
        <taxon>Ditrysia</taxon>
        <taxon>Papilionoidea</taxon>
        <taxon>Nymphalidae</taxon>
        <taxon>Satyrinae</taxon>
        <taxon>Satyrini</taxon>
        <taxon>Parargina</taxon>
        <taxon>Pararge</taxon>
    </lineage>
</organism>
<dbReference type="Proteomes" id="UP000838756">
    <property type="component" value="Unassembled WGS sequence"/>
</dbReference>
<dbReference type="AlphaFoldDB" id="A0A8S4S8G0"/>
<protein>
    <submittedName>
        <fullName evidence="3">Jg12554 protein</fullName>
    </submittedName>
</protein>
<keyword evidence="4" id="KW-1185">Reference proteome</keyword>
<accession>A0A8S4S8G0</accession>
<comment type="caution">
    <text evidence="3">The sequence shown here is derived from an EMBL/GenBank/DDBJ whole genome shotgun (WGS) entry which is preliminary data.</text>
</comment>
<feature type="signal peptide" evidence="2">
    <location>
        <begin position="1"/>
        <end position="17"/>
    </location>
</feature>
<evidence type="ECO:0000313" key="4">
    <source>
        <dbReference type="Proteomes" id="UP000838756"/>
    </source>
</evidence>
<evidence type="ECO:0000313" key="3">
    <source>
        <dbReference type="EMBL" id="CAH2258819.1"/>
    </source>
</evidence>
<keyword evidence="2" id="KW-0732">Signal</keyword>
<feature type="region of interest" description="Disordered" evidence="1">
    <location>
        <begin position="60"/>
        <end position="88"/>
    </location>
</feature>
<feature type="compositionally biased region" description="Polar residues" evidence="1">
    <location>
        <begin position="61"/>
        <end position="73"/>
    </location>
</feature>